<gene>
    <name evidence="8" type="ORF">METD_I2560</name>
</gene>
<comment type="catalytic activity">
    <reaction evidence="5">
        <text>a 2'-deoxyadenosine in DNA + S-adenosyl-L-methionine = an N(6)-methyl-2'-deoxyadenosine in DNA + S-adenosyl-L-homocysteine + H(+)</text>
        <dbReference type="Rhea" id="RHEA:15197"/>
        <dbReference type="Rhea" id="RHEA-COMP:12418"/>
        <dbReference type="Rhea" id="RHEA-COMP:12419"/>
        <dbReference type="ChEBI" id="CHEBI:15378"/>
        <dbReference type="ChEBI" id="CHEBI:57856"/>
        <dbReference type="ChEBI" id="CHEBI:59789"/>
        <dbReference type="ChEBI" id="CHEBI:90615"/>
        <dbReference type="ChEBI" id="CHEBI:90616"/>
        <dbReference type="EC" id="2.1.1.72"/>
    </reaction>
</comment>
<dbReference type="AlphaFoldDB" id="C7C8E6"/>
<dbReference type="EMBL" id="FP103042">
    <property type="protein sequence ID" value="CAX24213.1"/>
    <property type="molecule type" value="Genomic_DNA"/>
</dbReference>
<dbReference type="Gene3D" id="1.10.260.40">
    <property type="entry name" value="lambda repressor-like DNA-binding domains"/>
    <property type="match status" value="2"/>
</dbReference>
<dbReference type="RefSeq" id="WP_015822405.1">
    <property type="nucleotide sequence ID" value="NC_012988.1"/>
</dbReference>
<dbReference type="InterPro" id="IPR001387">
    <property type="entry name" value="Cro/C1-type_HTH"/>
</dbReference>
<evidence type="ECO:0000313" key="8">
    <source>
        <dbReference type="EMBL" id="CAX24213.1"/>
    </source>
</evidence>
<feature type="region of interest" description="Disordered" evidence="6">
    <location>
        <begin position="408"/>
        <end position="442"/>
    </location>
</feature>
<dbReference type="Pfam" id="PF01555">
    <property type="entry name" value="N6_N4_Mtase"/>
    <property type="match status" value="1"/>
</dbReference>
<keyword evidence="3 8" id="KW-0489">Methyltransferase</keyword>
<dbReference type="InterPro" id="IPR002052">
    <property type="entry name" value="DNA_methylase_N6_adenine_CS"/>
</dbReference>
<sequence>MNLPPESLVAALGQELRSARRCRKFTQKTLAASARLDLATVQNLEAGRGTVASMRAVLGVLHHRFTAQSNEQDIGEWLAAHRKSTGLSQQRLAVMAGCSKPSIIQVERGQGHINSLMAVLSALKLAPTLRPHEHAEDAASGASHPTPTIRVIQGDCRAIMLELAAEGVQFDACVTDPPYHLSIAKRFGRKNSAPLKGGEPGSANPYRAMANGFMGQDWDGGGVAFDADTWRAVYNVLKPGGYLVAFGGTRTFHRLAVAVEDAGFEIRDTISWVFGTGFPKSTSVGRGIQGLRQGSARYSGRTMPSAEGSAVPGSLLREMATGEWTGRTVEITDPDAQRWEGFGTALKPAYEPIIIARKPLSEGSVAANVLKHGTGGLNIDGCRVAGVDGIGRWPANIIHDGSDAVIASFSSPATEPTPRGQRRPTRQPHPAPSSGMDATVAPNDATNPARFFYCAKASPSDRGSGNHHPTVKPSNLMRYLVRLVTPPGGTVLDPFLGSGSTGKAAVEEGFGIVGCELMPDYVRIARSRIADGCLNTGNDDRMPQQEKALTTSELLHIDVRMRSLPGDAIVR</sequence>
<dbReference type="KEGG" id="mdi:METDI2560"/>
<evidence type="ECO:0000256" key="4">
    <source>
        <dbReference type="ARBA" id="ARBA00022679"/>
    </source>
</evidence>
<dbReference type="GO" id="GO:0003677">
    <property type="term" value="F:DNA binding"/>
    <property type="evidence" value="ECO:0007669"/>
    <property type="project" value="InterPro"/>
</dbReference>
<dbReference type="GO" id="GO:0008170">
    <property type="term" value="F:N-methyltransferase activity"/>
    <property type="evidence" value="ECO:0007669"/>
    <property type="project" value="InterPro"/>
</dbReference>
<evidence type="ECO:0000256" key="1">
    <source>
        <dbReference type="ARBA" id="ARBA00006594"/>
    </source>
</evidence>
<dbReference type="GeneID" id="72992769"/>
<organism evidence="8 9">
    <name type="scientific">Methylorubrum extorquens (strain DSM 6343 / CIP 106787 / DM4)</name>
    <name type="common">Methylobacterium extorquens</name>
    <dbReference type="NCBI Taxonomy" id="661410"/>
    <lineage>
        <taxon>Bacteria</taxon>
        <taxon>Pseudomonadati</taxon>
        <taxon>Pseudomonadota</taxon>
        <taxon>Alphaproteobacteria</taxon>
        <taxon>Hyphomicrobiales</taxon>
        <taxon>Methylobacteriaceae</taxon>
        <taxon>Methylorubrum</taxon>
    </lineage>
</organism>
<dbReference type="PRINTS" id="PR00508">
    <property type="entry name" value="S21N4MTFRASE"/>
</dbReference>
<dbReference type="Proteomes" id="UP000008070">
    <property type="component" value="Chromosome"/>
</dbReference>
<dbReference type="PROSITE" id="PS50943">
    <property type="entry name" value="HTH_CROC1"/>
    <property type="match status" value="1"/>
</dbReference>
<evidence type="ECO:0000256" key="5">
    <source>
        <dbReference type="ARBA" id="ARBA00047942"/>
    </source>
</evidence>
<dbReference type="InterPro" id="IPR029063">
    <property type="entry name" value="SAM-dependent_MTases_sf"/>
</dbReference>
<dbReference type="EC" id="2.1.1.72" evidence="2"/>
<name>C7C8E6_METED</name>
<dbReference type="InterPro" id="IPR001091">
    <property type="entry name" value="RM_Methyltransferase"/>
</dbReference>
<dbReference type="GO" id="GO:0009007">
    <property type="term" value="F:site-specific DNA-methyltransferase (adenine-specific) activity"/>
    <property type="evidence" value="ECO:0007669"/>
    <property type="project" value="UniProtKB-EC"/>
</dbReference>
<dbReference type="PROSITE" id="PS00092">
    <property type="entry name" value="N6_MTASE"/>
    <property type="match status" value="1"/>
</dbReference>
<evidence type="ECO:0000256" key="3">
    <source>
        <dbReference type="ARBA" id="ARBA00022603"/>
    </source>
</evidence>
<dbReference type="InterPro" id="IPR010982">
    <property type="entry name" value="Lambda_DNA-bd_dom_sf"/>
</dbReference>
<dbReference type="GO" id="GO:0032259">
    <property type="term" value="P:methylation"/>
    <property type="evidence" value="ECO:0007669"/>
    <property type="project" value="UniProtKB-KW"/>
</dbReference>
<accession>C7C8E6</accession>
<reference evidence="9" key="1">
    <citation type="journal article" date="2009" name="PLoS ONE">
        <title>Methylobacterium genome sequences: a reference blueprint to investigate microbial metabolism of C1 compounds from natural and industrial sources.</title>
        <authorList>
            <person name="Vuilleumier S."/>
            <person name="Chistoserdova L."/>
            <person name="Lee M.-C."/>
            <person name="Bringel F."/>
            <person name="Lajus A."/>
            <person name="Zhou Y."/>
            <person name="Gourion B."/>
            <person name="Barbe V."/>
            <person name="Chang J."/>
            <person name="Cruveiller S."/>
            <person name="Dossat C."/>
            <person name="Gillett W."/>
            <person name="Gruffaz C."/>
            <person name="Haugen E."/>
            <person name="Hourcade E."/>
            <person name="Levy R."/>
            <person name="Mangenot S."/>
            <person name="Muller E."/>
            <person name="Nadalig T."/>
            <person name="Pagni M."/>
            <person name="Penny C."/>
            <person name="Peyraud R."/>
            <person name="Robinson D.G."/>
            <person name="Roche D."/>
            <person name="Rouy Z."/>
            <person name="Saenampechek C."/>
            <person name="Salvignol G."/>
            <person name="Vallenet D."/>
            <person name="Wu Z."/>
            <person name="Marx C.J."/>
            <person name="Vorholt J.A."/>
            <person name="Olson M.V."/>
            <person name="Kaul R."/>
            <person name="Weissenbach J."/>
            <person name="Medigue C."/>
            <person name="Lidstrom M.E."/>
        </authorList>
    </citation>
    <scope>NUCLEOTIDE SEQUENCE [LARGE SCALE GENOMIC DNA]</scope>
    <source>
        <strain evidence="9">DSM 6343 / CIP 106787 / DM4</strain>
    </source>
</reference>
<dbReference type="REBASE" id="21416">
    <property type="entry name" value="M.Mex4ORF2560P"/>
</dbReference>
<evidence type="ECO:0000256" key="6">
    <source>
        <dbReference type="SAM" id="MobiDB-lite"/>
    </source>
</evidence>
<feature type="domain" description="HTH cro/C1-type" evidence="7">
    <location>
        <begin position="78"/>
        <end position="130"/>
    </location>
</feature>
<dbReference type="SMART" id="SM00530">
    <property type="entry name" value="HTH_XRE"/>
    <property type="match status" value="2"/>
</dbReference>
<dbReference type="SUPFAM" id="SSF53335">
    <property type="entry name" value="S-adenosyl-L-methionine-dependent methyltransferases"/>
    <property type="match status" value="1"/>
</dbReference>
<proteinExistence type="inferred from homology"/>
<keyword evidence="4" id="KW-0808">Transferase</keyword>
<evidence type="ECO:0000259" key="7">
    <source>
        <dbReference type="PROSITE" id="PS50943"/>
    </source>
</evidence>
<dbReference type="CDD" id="cd00093">
    <property type="entry name" value="HTH_XRE"/>
    <property type="match status" value="1"/>
</dbReference>
<dbReference type="HOGENOM" id="CLU_024927_11_0_5"/>
<dbReference type="InterPro" id="IPR002941">
    <property type="entry name" value="DNA_methylase_N4/N6"/>
</dbReference>
<dbReference type="Gene3D" id="3.40.50.150">
    <property type="entry name" value="Vaccinia Virus protein VP39"/>
    <property type="match status" value="1"/>
</dbReference>
<comment type="similarity">
    <text evidence="1">Belongs to the N(4)/N(6)-methyltransferase family.</text>
</comment>
<protein>
    <recommendedName>
        <fullName evidence="2">site-specific DNA-methyltransferase (adenine-specific)</fullName>
        <ecNumber evidence="2">2.1.1.72</ecNumber>
    </recommendedName>
</protein>
<dbReference type="SUPFAM" id="SSF47413">
    <property type="entry name" value="lambda repressor-like DNA-binding domains"/>
    <property type="match status" value="2"/>
</dbReference>
<evidence type="ECO:0000313" key="9">
    <source>
        <dbReference type="Proteomes" id="UP000008070"/>
    </source>
</evidence>
<evidence type="ECO:0000256" key="2">
    <source>
        <dbReference type="ARBA" id="ARBA00011900"/>
    </source>
</evidence>